<proteinExistence type="predicted"/>
<gene>
    <name evidence="2" type="ORF">AAFF_G00154530</name>
</gene>
<feature type="region of interest" description="Disordered" evidence="1">
    <location>
        <begin position="22"/>
        <end position="91"/>
    </location>
</feature>
<protein>
    <submittedName>
        <fullName evidence="2">Uncharacterized protein</fullName>
    </submittedName>
</protein>
<comment type="caution">
    <text evidence="2">The sequence shown here is derived from an EMBL/GenBank/DDBJ whole genome shotgun (WGS) entry which is preliminary data.</text>
</comment>
<dbReference type="AlphaFoldDB" id="A0AAD7SZV9"/>
<name>A0AAD7SZV9_9TELE</name>
<keyword evidence="3" id="KW-1185">Reference proteome</keyword>
<accession>A0AAD7SZV9</accession>
<sequence length="118" mass="13521">MSSSLTRADASSWQLLEVTTNPIISPPWRPGRQGRCDRDRDCHTPPSRELLQRPQPSSWRDGERNPASVARPRPWEPRAERRVTRRGVQSRAAVTFRQKVRVLICDSALSSEVYNCEP</sequence>
<organism evidence="2 3">
    <name type="scientific">Aldrovandia affinis</name>
    <dbReference type="NCBI Taxonomy" id="143900"/>
    <lineage>
        <taxon>Eukaryota</taxon>
        <taxon>Metazoa</taxon>
        <taxon>Chordata</taxon>
        <taxon>Craniata</taxon>
        <taxon>Vertebrata</taxon>
        <taxon>Euteleostomi</taxon>
        <taxon>Actinopterygii</taxon>
        <taxon>Neopterygii</taxon>
        <taxon>Teleostei</taxon>
        <taxon>Notacanthiformes</taxon>
        <taxon>Halosauridae</taxon>
        <taxon>Aldrovandia</taxon>
    </lineage>
</organism>
<feature type="compositionally biased region" description="Basic and acidic residues" evidence="1">
    <location>
        <begin position="34"/>
        <end position="43"/>
    </location>
</feature>
<dbReference type="EMBL" id="JAINUG010000021">
    <property type="protein sequence ID" value="KAJ8411815.1"/>
    <property type="molecule type" value="Genomic_DNA"/>
</dbReference>
<feature type="compositionally biased region" description="Basic and acidic residues" evidence="1">
    <location>
        <begin position="73"/>
        <end position="82"/>
    </location>
</feature>
<reference evidence="2" key="1">
    <citation type="journal article" date="2023" name="Science">
        <title>Genome structures resolve the early diversification of teleost fishes.</title>
        <authorList>
            <person name="Parey E."/>
            <person name="Louis A."/>
            <person name="Montfort J."/>
            <person name="Bouchez O."/>
            <person name="Roques C."/>
            <person name="Iampietro C."/>
            <person name="Lluch J."/>
            <person name="Castinel A."/>
            <person name="Donnadieu C."/>
            <person name="Desvignes T."/>
            <person name="Floi Bucao C."/>
            <person name="Jouanno E."/>
            <person name="Wen M."/>
            <person name="Mejri S."/>
            <person name="Dirks R."/>
            <person name="Jansen H."/>
            <person name="Henkel C."/>
            <person name="Chen W.J."/>
            <person name="Zahm M."/>
            <person name="Cabau C."/>
            <person name="Klopp C."/>
            <person name="Thompson A.W."/>
            <person name="Robinson-Rechavi M."/>
            <person name="Braasch I."/>
            <person name="Lecointre G."/>
            <person name="Bobe J."/>
            <person name="Postlethwait J.H."/>
            <person name="Berthelot C."/>
            <person name="Roest Crollius H."/>
            <person name="Guiguen Y."/>
        </authorList>
    </citation>
    <scope>NUCLEOTIDE SEQUENCE</scope>
    <source>
        <strain evidence="2">NC1722</strain>
    </source>
</reference>
<evidence type="ECO:0000256" key="1">
    <source>
        <dbReference type="SAM" id="MobiDB-lite"/>
    </source>
</evidence>
<dbReference type="Proteomes" id="UP001221898">
    <property type="component" value="Unassembled WGS sequence"/>
</dbReference>
<evidence type="ECO:0000313" key="2">
    <source>
        <dbReference type="EMBL" id="KAJ8411815.1"/>
    </source>
</evidence>
<evidence type="ECO:0000313" key="3">
    <source>
        <dbReference type="Proteomes" id="UP001221898"/>
    </source>
</evidence>